<comment type="caution">
    <text evidence="1">The sequence shown here is derived from an EMBL/GenBank/DDBJ whole genome shotgun (WGS) entry which is preliminary data.</text>
</comment>
<dbReference type="EMBL" id="JAOYFB010000036">
    <property type="protein sequence ID" value="KAK4021018.1"/>
    <property type="molecule type" value="Genomic_DNA"/>
</dbReference>
<accession>A0ABR0A799</accession>
<reference evidence="1 2" key="1">
    <citation type="journal article" date="2023" name="Nucleic Acids Res.">
        <title>The hologenome of Daphnia magna reveals possible DNA methylation and microbiome-mediated evolution of the host genome.</title>
        <authorList>
            <person name="Chaturvedi A."/>
            <person name="Li X."/>
            <person name="Dhandapani V."/>
            <person name="Marshall H."/>
            <person name="Kissane S."/>
            <person name="Cuenca-Cambronero M."/>
            <person name="Asole G."/>
            <person name="Calvet F."/>
            <person name="Ruiz-Romero M."/>
            <person name="Marangio P."/>
            <person name="Guigo R."/>
            <person name="Rago D."/>
            <person name="Mirbahai L."/>
            <person name="Eastwood N."/>
            <person name="Colbourne J.K."/>
            <person name="Zhou J."/>
            <person name="Mallon E."/>
            <person name="Orsini L."/>
        </authorList>
    </citation>
    <scope>NUCLEOTIDE SEQUENCE [LARGE SCALE GENOMIC DNA]</scope>
    <source>
        <strain evidence="1">LRV0_1</strain>
    </source>
</reference>
<evidence type="ECO:0000313" key="2">
    <source>
        <dbReference type="Proteomes" id="UP001234178"/>
    </source>
</evidence>
<gene>
    <name evidence="1" type="ORF">OUZ56_002952</name>
</gene>
<keyword evidence="2" id="KW-1185">Reference proteome</keyword>
<organism evidence="1 2">
    <name type="scientific">Daphnia magna</name>
    <dbReference type="NCBI Taxonomy" id="35525"/>
    <lineage>
        <taxon>Eukaryota</taxon>
        <taxon>Metazoa</taxon>
        <taxon>Ecdysozoa</taxon>
        <taxon>Arthropoda</taxon>
        <taxon>Crustacea</taxon>
        <taxon>Branchiopoda</taxon>
        <taxon>Diplostraca</taxon>
        <taxon>Cladocera</taxon>
        <taxon>Anomopoda</taxon>
        <taxon>Daphniidae</taxon>
        <taxon>Daphnia</taxon>
    </lineage>
</organism>
<protein>
    <submittedName>
        <fullName evidence="1">Uncharacterized protein</fullName>
    </submittedName>
</protein>
<sequence>MKLVFAGGMRAKERKTDVMVDLVSMSEQESGGAMVTHDRSPSLIRQEGGHFILFVPTQKLRTY</sequence>
<evidence type="ECO:0000313" key="1">
    <source>
        <dbReference type="EMBL" id="KAK4021018.1"/>
    </source>
</evidence>
<dbReference type="Proteomes" id="UP001234178">
    <property type="component" value="Unassembled WGS sequence"/>
</dbReference>
<proteinExistence type="predicted"/>
<name>A0ABR0A799_9CRUS</name>